<proteinExistence type="predicted"/>
<gene>
    <name evidence="1" type="ORF">M9Y10_022696</name>
</gene>
<dbReference type="EMBL" id="JAPFFF010000003">
    <property type="protein sequence ID" value="KAK8894261.1"/>
    <property type="molecule type" value="Genomic_DNA"/>
</dbReference>
<dbReference type="Proteomes" id="UP001470230">
    <property type="component" value="Unassembled WGS sequence"/>
</dbReference>
<protein>
    <recommendedName>
        <fullName evidence="3">Ubiquitin-like domain-containing protein</fullName>
    </recommendedName>
</protein>
<evidence type="ECO:0000313" key="2">
    <source>
        <dbReference type="Proteomes" id="UP001470230"/>
    </source>
</evidence>
<comment type="caution">
    <text evidence="1">The sequence shown here is derived from an EMBL/GenBank/DDBJ whole genome shotgun (WGS) entry which is preliminary data.</text>
</comment>
<keyword evidence="2" id="KW-1185">Reference proteome</keyword>
<reference evidence="1 2" key="1">
    <citation type="submission" date="2024-04" db="EMBL/GenBank/DDBJ databases">
        <title>Tritrichomonas musculus Genome.</title>
        <authorList>
            <person name="Alves-Ferreira E."/>
            <person name="Grigg M."/>
            <person name="Lorenzi H."/>
            <person name="Galac M."/>
        </authorList>
    </citation>
    <scope>NUCLEOTIDE SEQUENCE [LARGE SCALE GENOMIC DNA]</scope>
    <source>
        <strain evidence="1 2">EAF2021</strain>
    </source>
</reference>
<sequence length="218" mass="24630">MRVSYAHTHSQQFDLANEPIAEERVNVLVNGISLNLNPLDTLLSIEEMFGIRQMRFVSNGRVLIPASSLKFNGVKDGDAILALGPKSNDSNLLSQKKTIMNQQKFFSIKKLKERFDKNWANKFVDPDSIYEQLRDATDPKTAHESARLSDLFKMRVESNSSAYRKVCTKFSDDNISNLPVENSNFSKQSKSKKIVTVIPEKPLSPSTTSLPELWIHNA</sequence>
<name>A0ABR2KTZ8_9EUKA</name>
<evidence type="ECO:0000313" key="1">
    <source>
        <dbReference type="EMBL" id="KAK8894261.1"/>
    </source>
</evidence>
<accession>A0ABR2KTZ8</accession>
<organism evidence="1 2">
    <name type="scientific">Tritrichomonas musculus</name>
    <dbReference type="NCBI Taxonomy" id="1915356"/>
    <lineage>
        <taxon>Eukaryota</taxon>
        <taxon>Metamonada</taxon>
        <taxon>Parabasalia</taxon>
        <taxon>Tritrichomonadida</taxon>
        <taxon>Tritrichomonadidae</taxon>
        <taxon>Tritrichomonas</taxon>
    </lineage>
</organism>
<evidence type="ECO:0008006" key="3">
    <source>
        <dbReference type="Google" id="ProtNLM"/>
    </source>
</evidence>